<sequence>MNVEYLRLDIPEEATLHLPLGLSISKCHEVVVQCASHDQGWADEDREYDGGEVARTTVCPNVRVVDSSRHHVRYFRTPSDVLDHVTPGNSLQLMLRSQYPGWSNTADYGRLRVQFFVELDEEFVFLSPTEIVLALPSKPIQR</sequence>
<gene>
    <name evidence="1" type="ORF">Poli38472_001297</name>
</gene>
<dbReference type="Proteomes" id="UP000794436">
    <property type="component" value="Unassembled WGS sequence"/>
</dbReference>
<dbReference type="EMBL" id="SPLM01000001">
    <property type="protein sequence ID" value="TMW69141.1"/>
    <property type="molecule type" value="Genomic_DNA"/>
</dbReference>
<comment type="caution">
    <text evidence="1">The sequence shown here is derived from an EMBL/GenBank/DDBJ whole genome shotgun (WGS) entry which is preliminary data.</text>
</comment>
<reference evidence="1" key="1">
    <citation type="submission" date="2019-03" db="EMBL/GenBank/DDBJ databases">
        <title>Long read genome sequence of the mycoparasitic Pythium oligandrum ATCC 38472 isolated from sugarbeet rhizosphere.</title>
        <authorList>
            <person name="Gaulin E."/>
        </authorList>
    </citation>
    <scope>NUCLEOTIDE SEQUENCE</scope>
    <source>
        <strain evidence="1">ATCC 38472_TT</strain>
    </source>
</reference>
<organism evidence="1 2">
    <name type="scientific">Pythium oligandrum</name>
    <name type="common">Mycoparasitic fungus</name>
    <dbReference type="NCBI Taxonomy" id="41045"/>
    <lineage>
        <taxon>Eukaryota</taxon>
        <taxon>Sar</taxon>
        <taxon>Stramenopiles</taxon>
        <taxon>Oomycota</taxon>
        <taxon>Peronosporomycetes</taxon>
        <taxon>Pythiales</taxon>
        <taxon>Pythiaceae</taxon>
        <taxon>Pythium</taxon>
    </lineage>
</organism>
<evidence type="ECO:0000313" key="1">
    <source>
        <dbReference type="EMBL" id="TMW69141.1"/>
    </source>
</evidence>
<dbReference type="OrthoDB" id="66095at2759"/>
<accession>A0A8K1CSP7</accession>
<protein>
    <submittedName>
        <fullName evidence="1">Uncharacterized protein</fullName>
    </submittedName>
</protein>
<name>A0A8K1CSP7_PYTOL</name>
<proteinExistence type="predicted"/>
<keyword evidence="2" id="KW-1185">Reference proteome</keyword>
<dbReference type="AlphaFoldDB" id="A0A8K1CSP7"/>
<evidence type="ECO:0000313" key="2">
    <source>
        <dbReference type="Proteomes" id="UP000794436"/>
    </source>
</evidence>